<dbReference type="Gene3D" id="3.60.15.10">
    <property type="entry name" value="Ribonuclease Z/Hydroxyacylglutathione hydrolase-like"/>
    <property type="match status" value="1"/>
</dbReference>
<evidence type="ECO:0000313" key="1">
    <source>
        <dbReference type="EMBL" id="OGG62390.1"/>
    </source>
</evidence>
<accession>A0A1F6DM74</accession>
<comment type="caution">
    <text evidence="1">The sequence shown here is derived from an EMBL/GenBank/DDBJ whole genome shotgun (WGS) entry which is preliminary data.</text>
</comment>
<name>A0A1F6DM74_9BACT</name>
<evidence type="ECO:0008006" key="3">
    <source>
        <dbReference type="Google" id="ProtNLM"/>
    </source>
</evidence>
<sequence length="225" mass="24132">MVITHHGGQCFKITFGDLTLVFDPIAKDASLPAVRFGADIALVSRDHPDMNGIEEVTYGEKKPFAITGPGEYERQGVVIQGFLSNSKYGLSEATERERGSTEASRPNVAVNTIYSVQLEDMTLVHLGALADTELSHEARESIDEIDVLFVPVGGDGVLSPGKAHELAVSLEPKVIIPMHWSGIGGPKSLEAFLKAAGNGSEKVDKFTLKKKDMVGRDGSIIVITS</sequence>
<protein>
    <recommendedName>
        <fullName evidence="3">Zn-dependent hydrolase</fullName>
    </recommendedName>
</protein>
<dbReference type="STRING" id="1798495.A3C19_00405"/>
<dbReference type="SUPFAM" id="SSF56281">
    <property type="entry name" value="Metallo-hydrolase/oxidoreductase"/>
    <property type="match status" value="1"/>
</dbReference>
<dbReference type="PANTHER" id="PTHR39189">
    <property type="entry name" value="UPF0173 METAL-DEPENDENT HYDROLASE YTKL"/>
    <property type="match status" value="1"/>
</dbReference>
<organism evidence="1 2">
    <name type="scientific">Candidatus Kaiserbacteria bacterium RIFCSPHIGHO2_02_FULL_54_22</name>
    <dbReference type="NCBI Taxonomy" id="1798495"/>
    <lineage>
        <taxon>Bacteria</taxon>
        <taxon>Candidatus Kaiseribacteriota</taxon>
    </lineage>
</organism>
<reference evidence="1 2" key="1">
    <citation type="journal article" date="2016" name="Nat. Commun.">
        <title>Thousands of microbial genomes shed light on interconnected biogeochemical processes in an aquifer system.</title>
        <authorList>
            <person name="Anantharaman K."/>
            <person name="Brown C.T."/>
            <person name="Hug L.A."/>
            <person name="Sharon I."/>
            <person name="Castelle C.J."/>
            <person name="Probst A.J."/>
            <person name="Thomas B.C."/>
            <person name="Singh A."/>
            <person name="Wilkins M.J."/>
            <person name="Karaoz U."/>
            <person name="Brodie E.L."/>
            <person name="Williams K.H."/>
            <person name="Hubbard S.S."/>
            <person name="Banfield J.F."/>
        </authorList>
    </citation>
    <scope>NUCLEOTIDE SEQUENCE [LARGE SCALE GENOMIC DNA]</scope>
</reference>
<dbReference type="AlphaFoldDB" id="A0A1F6DM74"/>
<dbReference type="Proteomes" id="UP000178532">
    <property type="component" value="Unassembled WGS sequence"/>
</dbReference>
<dbReference type="EMBL" id="MFLI01000007">
    <property type="protein sequence ID" value="OGG62390.1"/>
    <property type="molecule type" value="Genomic_DNA"/>
</dbReference>
<evidence type="ECO:0000313" key="2">
    <source>
        <dbReference type="Proteomes" id="UP000178532"/>
    </source>
</evidence>
<dbReference type="InterPro" id="IPR036866">
    <property type="entry name" value="RibonucZ/Hydroxyglut_hydro"/>
</dbReference>
<dbReference type="Pfam" id="PF13483">
    <property type="entry name" value="Lactamase_B_3"/>
    <property type="match status" value="1"/>
</dbReference>
<dbReference type="PANTHER" id="PTHR39189:SF1">
    <property type="entry name" value="UPF0173 METAL-DEPENDENT HYDROLASE YTKL"/>
    <property type="match status" value="1"/>
</dbReference>
<proteinExistence type="predicted"/>
<gene>
    <name evidence="1" type="ORF">A3C19_00405</name>
</gene>